<evidence type="ECO:0000256" key="8">
    <source>
        <dbReference type="SAM" id="MobiDB-lite"/>
    </source>
</evidence>
<dbReference type="SUPFAM" id="SSF161098">
    <property type="entry name" value="MetI-like"/>
    <property type="match status" value="1"/>
</dbReference>
<feature type="domain" description="ABC transmembrane type-1" evidence="9">
    <location>
        <begin position="102"/>
        <end position="309"/>
    </location>
</feature>
<evidence type="ECO:0000256" key="7">
    <source>
        <dbReference type="RuleBase" id="RU363032"/>
    </source>
</evidence>
<keyword evidence="4 7" id="KW-0812">Transmembrane</keyword>
<reference evidence="10 11" key="1">
    <citation type="submission" date="2024-06" db="EMBL/GenBank/DDBJ databases">
        <title>The Natural Products Discovery Center: Release of the First 8490 Sequenced Strains for Exploring Actinobacteria Biosynthetic Diversity.</title>
        <authorList>
            <person name="Kalkreuter E."/>
            <person name="Kautsar S.A."/>
            <person name="Yang D."/>
            <person name="Bader C.D."/>
            <person name="Teijaro C.N."/>
            <person name="Fluegel L."/>
            <person name="Davis C.M."/>
            <person name="Simpson J.R."/>
            <person name="Lauterbach L."/>
            <person name="Steele A.D."/>
            <person name="Gui C."/>
            <person name="Meng S."/>
            <person name="Li G."/>
            <person name="Viehrig K."/>
            <person name="Ye F."/>
            <person name="Su P."/>
            <person name="Kiefer A.F."/>
            <person name="Nichols A."/>
            <person name="Cepeda A.J."/>
            <person name="Yan W."/>
            <person name="Fan B."/>
            <person name="Jiang Y."/>
            <person name="Adhikari A."/>
            <person name="Zheng C.-J."/>
            <person name="Schuster L."/>
            <person name="Cowan T.M."/>
            <person name="Smanski M.J."/>
            <person name="Chevrette M.G."/>
            <person name="De Carvalho L.P.S."/>
            <person name="Shen B."/>
        </authorList>
    </citation>
    <scope>NUCLEOTIDE SEQUENCE [LARGE SCALE GENOMIC DNA]</scope>
    <source>
        <strain evidence="10 11">NPDC046838</strain>
    </source>
</reference>
<name>A0ABV3BFU3_9ACTN</name>
<organism evidence="10 11">
    <name type="scientific">Streptomyces atriruber</name>
    <dbReference type="NCBI Taxonomy" id="545121"/>
    <lineage>
        <taxon>Bacteria</taxon>
        <taxon>Bacillati</taxon>
        <taxon>Actinomycetota</taxon>
        <taxon>Actinomycetes</taxon>
        <taxon>Kitasatosporales</taxon>
        <taxon>Streptomycetaceae</taxon>
        <taxon>Streptomyces</taxon>
    </lineage>
</organism>
<dbReference type="Gene3D" id="1.10.3720.10">
    <property type="entry name" value="MetI-like"/>
    <property type="match status" value="1"/>
</dbReference>
<comment type="similarity">
    <text evidence="7">Belongs to the binding-protein-dependent transport system permease family.</text>
</comment>
<dbReference type="Proteomes" id="UP001551176">
    <property type="component" value="Unassembled WGS sequence"/>
</dbReference>
<feature type="transmembrane region" description="Helical" evidence="7">
    <location>
        <begin position="37"/>
        <end position="66"/>
    </location>
</feature>
<keyword evidence="5 7" id="KW-1133">Transmembrane helix</keyword>
<dbReference type="InterPro" id="IPR000515">
    <property type="entry name" value="MetI-like"/>
</dbReference>
<evidence type="ECO:0000256" key="6">
    <source>
        <dbReference type="ARBA" id="ARBA00023136"/>
    </source>
</evidence>
<evidence type="ECO:0000313" key="10">
    <source>
        <dbReference type="EMBL" id="MEU6819380.1"/>
    </source>
</evidence>
<dbReference type="PANTHER" id="PTHR43227:SF8">
    <property type="entry name" value="DIACETYLCHITOBIOSE UPTAKE SYSTEM PERMEASE PROTEIN DASB"/>
    <property type="match status" value="1"/>
</dbReference>
<accession>A0ABV3BFU3</accession>
<feature type="transmembrane region" description="Helical" evidence="7">
    <location>
        <begin position="291"/>
        <end position="310"/>
    </location>
</feature>
<keyword evidence="2 7" id="KW-0813">Transport</keyword>
<feature type="transmembrane region" description="Helical" evidence="7">
    <location>
        <begin position="139"/>
        <end position="161"/>
    </location>
</feature>
<protein>
    <submittedName>
        <fullName evidence="10">Sugar ABC transporter permease</fullName>
    </submittedName>
</protein>
<gene>
    <name evidence="10" type="ORF">ABZ921_02040</name>
</gene>
<keyword evidence="6 7" id="KW-0472">Membrane</keyword>
<dbReference type="Pfam" id="PF00528">
    <property type="entry name" value="BPD_transp_1"/>
    <property type="match status" value="1"/>
</dbReference>
<dbReference type="EMBL" id="JBEYXV010000001">
    <property type="protein sequence ID" value="MEU6819380.1"/>
    <property type="molecule type" value="Genomic_DNA"/>
</dbReference>
<feature type="transmembrane region" description="Helical" evidence="7">
    <location>
        <begin position="181"/>
        <end position="206"/>
    </location>
</feature>
<evidence type="ECO:0000313" key="11">
    <source>
        <dbReference type="Proteomes" id="UP001551176"/>
    </source>
</evidence>
<proteinExistence type="inferred from homology"/>
<feature type="region of interest" description="Disordered" evidence="8">
    <location>
        <begin position="1"/>
        <end position="33"/>
    </location>
</feature>
<evidence type="ECO:0000256" key="2">
    <source>
        <dbReference type="ARBA" id="ARBA00022448"/>
    </source>
</evidence>
<dbReference type="PROSITE" id="PS50928">
    <property type="entry name" value="ABC_TM1"/>
    <property type="match status" value="1"/>
</dbReference>
<evidence type="ECO:0000256" key="1">
    <source>
        <dbReference type="ARBA" id="ARBA00004651"/>
    </source>
</evidence>
<sequence>MTDAPAPQDTATSTRPTVPTKPTKPVRSTRQMKRHRLTGAALAAPFAVLLLCTVLVPIGYACYLSLFDDRLSGLGFEGYRQVFTGFGNYADVLGDPAARDGVANVAGYALIHIPVMFAGALVIALLLNSATVRLRQLWSLAAFLPYAVPGVIAGLIWGYLYSPGIGPLNDILPFDPLSDTGVLPSIVNMATWQWMGYNTIIFYTALQTVPREVLEAARADGAGPVRTALSIKLPMIRPTVFVALVFTTIGSLQLFTEPMVLRTFTGTVTSTWTPSLYIYEAAFISNDYGRAAAASVLLAAASALLSALVMRLSARRSR</sequence>
<evidence type="ECO:0000256" key="5">
    <source>
        <dbReference type="ARBA" id="ARBA00022989"/>
    </source>
</evidence>
<comment type="subcellular location">
    <subcellularLocation>
        <location evidence="1 7">Cell membrane</location>
        <topology evidence="1 7">Multi-pass membrane protein</topology>
    </subcellularLocation>
</comment>
<dbReference type="CDD" id="cd06261">
    <property type="entry name" value="TM_PBP2"/>
    <property type="match status" value="1"/>
</dbReference>
<evidence type="ECO:0000256" key="3">
    <source>
        <dbReference type="ARBA" id="ARBA00022475"/>
    </source>
</evidence>
<dbReference type="PANTHER" id="PTHR43227">
    <property type="entry name" value="BLL4140 PROTEIN"/>
    <property type="match status" value="1"/>
</dbReference>
<dbReference type="RefSeq" id="WP_359343562.1">
    <property type="nucleotide sequence ID" value="NZ_JBEYXV010000001.1"/>
</dbReference>
<keyword evidence="11" id="KW-1185">Reference proteome</keyword>
<feature type="transmembrane region" description="Helical" evidence="7">
    <location>
        <begin position="235"/>
        <end position="255"/>
    </location>
</feature>
<feature type="transmembrane region" description="Helical" evidence="7">
    <location>
        <begin position="105"/>
        <end position="127"/>
    </location>
</feature>
<comment type="caution">
    <text evidence="10">The sequence shown here is derived from an EMBL/GenBank/DDBJ whole genome shotgun (WGS) entry which is preliminary data.</text>
</comment>
<dbReference type="InterPro" id="IPR050809">
    <property type="entry name" value="UgpAE/MalFG_permease"/>
</dbReference>
<feature type="compositionally biased region" description="Low complexity" evidence="8">
    <location>
        <begin position="12"/>
        <end position="29"/>
    </location>
</feature>
<dbReference type="InterPro" id="IPR035906">
    <property type="entry name" value="MetI-like_sf"/>
</dbReference>
<evidence type="ECO:0000256" key="4">
    <source>
        <dbReference type="ARBA" id="ARBA00022692"/>
    </source>
</evidence>
<keyword evidence="3" id="KW-1003">Cell membrane</keyword>
<evidence type="ECO:0000259" key="9">
    <source>
        <dbReference type="PROSITE" id="PS50928"/>
    </source>
</evidence>